<evidence type="ECO:0000256" key="6">
    <source>
        <dbReference type="ARBA" id="ARBA00022729"/>
    </source>
</evidence>
<keyword evidence="15" id="KW-0325">Glycoprotein</keyword>
<sequence>MNIANQSLTVTLQNLPVDNQYADFQKQNVTLKYPCSQETNKCNPYKIEFKPGLYFIELWGASGGYSDSYPELGGYGAYASGFLPLPKKSIFYIYLGQQGKCNGSTTFNGGGRGTYESPAVSFSGSGGGASDMRITPGEWSDLNSLKSRIIVSAGGAGSLYYYTFLQGGHAGAINGYGGLQHQNAPSPYTLTNSIGASNILGGISCMKSYLNPSDTINGSFGIGASPENTVYGAGGGGGYYGGGAGTEVTNIVGSGSGGSSFISGYKDCNAISKDYQLNNQKHTNQPDHYSGYIFANPVMKDGLATQYIGNGKARITVVHQNYFNLEKSCVHFYIPNRFSVFIFIVILFDS</sequence>
<keyword evidence="10" id="KW-1133">Transmembrane helix</keyword>
<dbReference type="RefSeq" id="XP_001325647.1">
    <property type="nucleotide sequence ID" value="XM_001325612.1"/>
</dbReference>
<evidence type="ECO:0000256" key="9">
    <source>
        <dbReference type="ARBA" id="ARBA00022840"/>
    </source>
</evidence>
<evidence type="ECO:0000256" key="7">
    <source>
        <dbReference type="ARBA" id="ARBA00022741"/>
    </source>
</evidence>
<evidence type="ECO:0000256" key="12">
    <source>
        <dbReference type="ARBA" id="ARBA00023137"/>
    </source>
</evidence>
<dbReference type="InterPro" id="IPR055163">
    <property type="entry name" value="ALK/LTK-like_GRD"/>
</dbReference>
<dbReference type="Proteomes" id="UP000001542">
    <property type="component" value="Unassembled WGS sequence"/>
</dbReference>
<organism evidence="17 18">
    <name type="scientific">Trichomonas vaginalis (strain ATCC PRA-98 / G3)</name>
    <dbReference type="NCBI Taxonomy" id="412133"/>
    <lineage>
        <taxon>Eukaryota</taxon>
        <taxon>Metamonada</taxon>
        <taxon>Parabasalia</taxon>
        <taxon>Trichomonadida</taxon>
        <taxon>Trichomonadidae</taxon>
        <taxon>Trichomonas</taxon>
    </lineage>
</organism>
<evidence type="ECO:0000256" key="13">
    <source>
        <dbReference type="ARBA" id="ARBA00023157"/>
    </source>
</evidence>
<name>A2E1U5_TRIV3</name>
<evidence type="ECO:0000256" key="8">
    <source>
        <dbReference type="ARBA" id="ARBA00022777"/>
    </source>
</evidence>
<dbReference type="InParanoid" id="A2E1U5"/>
<keyword evidence="8" id="KW-0418">Kinase</keyword>
<evidence type="ECO:0000313" key="17">
    <source>
        <dbReference type="EMBL" id="EAY13424.1"/>
    </source>
</evidence>
<evidence type="ECO:0000256" key="15">
    <source>
        <dbReference type="ARBA" id="ARBA00023180"/>
    </source>
</evidence>
<evidence type="ECO:0000259" key="16">
    <source>
        <dbReference type="Pfam" id="PF12810"/>
    </source>
</evidence>
<protein>
    <recommendedName>
        <fullName evidence="2">receptor protein-tyrosine kinase</fullName>
        <ecNumber evidence="2">2.7.10.1</ecNumber>
    </recommendedName>
</protein>
<evidence type="ECO:0000256" key="3">
    <source>
        <dbReference type="ARBA" id="ARBA00022475"/>
    </source>
</evidence>
<dbReference type="GO" id="GO:0004714">
    <property type="term" value="F:transmembrane receptor protein tyrosine kinase activity"/>
    <property type="evidence" value="ECO:0007669"/>
    <property type="project" value="UniProtKB-EC"/>
</dbReference>
<evidence type="ECO:0000313" key="18">
    <source>
        <dbReference type="Proteomes" id="UP000001542"/>
    </source>
</evidence>
<keyword evidence="4" id="KW-0808">Transferase</keyword>
<evidence type="ECO:0000256" key="2">
    <source>
        <dbReference type="ARBA" id="ARBA00011902"/>
    </source>
</evidence>
<keyword evidence="5" id="KW-0812">Transmembrane</keyword>
<keyword evidence="13" id="KW-1015">Disulfide bond</keyword>
<evidence type="ECO:0000256" key="1">
    <source>
        <dbReference type="ARBA" id="ARBA00004251"/>
    </source>
</evidence>
<keyword evidence="3" id="KW-1003">Cell membrane</keyword>
<dbReference type="Pfam" id="PF12810">
    <property type="entry name" value="ALK_LTK_GRD"/>
    <property type="match status" value="1"/>
</dbReference>
<dbReference type="EMBL" id="DS113286">
    <property type="protein sequence ID" value="EAY13424.1"/>
    <property type="molecule type" value="Genomic_DNA"/>
</dbReference>
<dbReference type="GO" id="GO:0005524">
    <property type="term" value="F:ATP binding"/>
    <property type="evidence" value="ECO:0007669"/>
    <property type="project" value="UniProtKB-KW"/>
</dbReference>
<dbReference type="KEGG" id="tva:4771402"/>
<dbReference type="GO" id="GO:0005886">
    <property type="term" value="C:plasma membrane"/>
    <property type="evidence" value="ECO:0007669"/>
    <property type="project" value="UniProtKB-SubCell"/>
</dbReference>
<evidence type="ECO:0000256" key="14">
    <source>
        <dbReference type="ARBA" id="ARBA00023170"/>
    </source>
</evidence>
<keyword evidence="9" id="KW-0067">ATP-binding</keyword>
<evidence type="ECO:0000256" key="11">
    <source>
        <dbReference type="ARBA" id="ARBA00023136"/>
    </source>
</evidence>
<dbReference type="VEuPathDB" id="TrichDB:TVAGG3_0305080"/>
<keyword evidence="12" id="KW-0829">Tyrosine-protein kinase</keyword>
<dbReference type="VEuPathDB" id="TrichDB:TVAG_424560"/>
<dbReference type="EC" id="2.7.10.1" evidence="2"/>
<proteinExistence type="predicted"/>
<evidence type="ECO:0000256" key="5">
    <source>
        <dbReference type="ARBA" id="ARBA00022692"/>
    </source>
</evidence>
<reference evidence="17" key="2">
    <citation type="journal article" date="2007" name="Science">
        <title>Draft genome sequence of the sexually transmitted pathogen Trichomonas vaginalis.</title>
        <authorList>
            <person name="Carlton J.M."/>
            <person name="Hirt R.P."/>
            <person name="Silva J.C."/>
            <person name="Delcher A.L."/>
            <person name="Schatz M."/>
            <person name="Zhao Q."/>
            <person name="Wortman J.R."/>
            <person name="Bidwell S.L."/>
            <person name="Alsmark U.C.M."/>
            <person name="Besteiro S."/>
            <person name="Sicheritz-Ponten T."/>
            <person name="Noel C.J."/>
            <person name="Dacks J.B."/>
            <person name="Foster P.G."/>
            <person name="Simillion C."/>
            <person name="Van de Peer Y."/>
            <person name="Miranda-Saavedra D."/>
            <person name="Barton G.J."/>
            <person name="Westrop G.D."/>
            <person name="Mueller S."/>
            <person name="Dessi D."/>
            <person name="Fiori P.L."/>
            <person name="Ren Q."/>
            <person name="Paulsen I."/>
            <person name="Zhang H."/>
            <person name="Bastida-Corcuera F.D."/>
            <person name="Simoes-Barbosa A."/>
            <person name="Brown M.T."/>
            <person name="Hayes R.D."/>
            <person name="Mukherjee M."/>
            <person name="Okumura C.Y."/>
            <person name="Schneider R."/>
            <person name="Smith A.J."/>
            <person name="Vanacova S."/>
            <person name="Villalvazo M."/>
            <person name="Haas B.J."/>
            <person name="Pertea M."/>
            <person name="Feldblyum T.V."/>
            <person name="Utterback T.R."/>
            <person name="Shu C.L."/>
            <person name="Osoegawa K."/>
            <person name="de Jong P.J."/>
            <person name="Hrdy I."/>
            <person name="Horvathova L."/>
            <person name="Zubacova Z."/>
            <person name="Dolezal P."/>
            <person name="Malik S.B."/>
            <person name="Logsdon J.M. Jr."/>
            <person name="Henze K."/>
            <person name="Gupta A."/>
            <person name="Wang C.C."/>
            <person name="Dunne R.L."/>
            <person name="Upcroft J.A."/>
            <person name="Upcroft P."/>
            <person name="White O."/>
            <person name="Salzberg S.L."/>
            <person name="Tang P."/>
            <person name="Chiu C.-H."/>
            <person name="Lee Y.-S."/>
            <person name="Embley T.M."/>
            <person name="Coombs G.H."/>
            <person name="Mottram J.C."/>
            <person name="Tachezy J."/>
            <person name="Fraser-Liggett C.M."/>
            <person name="Johnson P.J."/>
        </authorList>
    </citation>
    <scope>NUCLEOTIDE SEQUENCE [LARGE SCALE GENOMIC DNA]</scope>
    <source>
        <strain evidence="17">G3</strain>
    </source>
</reference>
<evidence type="ECO:0000256" key="4">
    <source>
        <dbReference type="ARBA" id="ARBA00022679"/>
    </source>
</evidence>
<gene>
    <name evidence="17" type="ORF">TVAG_424560</name>
</gene>
<keyword evidence="11" id="KW-0472">Membrane</keyword>
<feature type="domain" description="ALK/LTK-like glycine-rich" evidence="16">
    <location>
        <begin position="45"/>
        <end position="317"/>
    </location>
</feature>
<keyword evidence="14" id="KW-0675">Receptor</keyword>
<dbReference type="SMR" id="A2E1U5"/>
<keyword evidence="6" id="KW-0732">Signal</keyword>
<evidence type="ECO:0000256" key="10">
    <source>
        <dbReference type="ARBA" id="ARBA00022989"/>
    </source>
</evidence>
<keyword evidence="18" id="KW-1185">Reference proteome</keyword>
<accession>A2E1U5</accession>
<dbReference type="AlphaFoldDB" id="A2E1U5"/>
<comment type="subcellular location">
    <subcellularLocation>
        <location evidence="1">Cell membrane</location>
        <topology evidence="1">Single-pass type I membrane protein</topology>
    </subcellularLocation>
</comment>
<reference evidence="17" key="1">
    <citation type="submission" date="2006-10" db="EMBL/GenBank/DDBJ databases">
        <authorList>
            <person name="Amadeo P."/>
            <person name="Zhao Q."/>
            <person name="Wortman J."/>
            <person name="Fraser-Liggett C."/>
            <person name="Carlton J."/>
        </authorList>
    </citation>
    <scope>NUCLEOTIDE SEQUENCE</scope>
    <source>
        <strain evidence="17">G3</strain>
    </source>
</reference>
<keyword evidence="7" id="KW-0547">Nucleotide-binding</keyword>